<evidence type="ECO:0000313" key="1">
    <source>
        <dbReference type="EMBL" id="QLH81954.1"/>
    </source>
</evidence>
<dbReference type="GeneID" id="56082938"/>
<sequence length="321" mass="32222">MWEFASGAPPARWTAVDSPVPDTYHDVAATSQGPCAVATGGAVVARATGGTWGVVVEDGPSARGETLRAVDATSDGERVWFVGANGALGWYDLPTGRRVDRSEPRGITDGFGALAVEGERGSEKLLVADGSGHVFPAEVSGRTLDWGPTTVPSGDTAVTALAAADGVGFAVDSNAAVYRTTGTDGWERIGVEGAGNSLYAVAASPDCLLVGGGNGRVYGGPPDGSAWTPHTLGDFTVRTLAAGGSAADDSTADPPSLAAGTGGSLYARGGAGWRRERWDGSKTIRGVASGDPTVAVGSNGLILERTAASESNRASGASESN</sequence>
<proteinExistence type="predicted"/>
<name>A0A7D5TU16_9EURY</name>
<dbReference type="OrthoDB" id="320255at2157"/>
<dbReference type="KEGG" id="hpel:HZS54_10075"/>
<evidence type="ECO:0008006" key="3">
    <source>
        <dbReference type="Google" id="ProtNLM"/>
    </source>
</evidence>
<evidence type="ECO:0000313" key="2">
    <source>
        <dbReference type="Proteomes" id="UP000509346"/>
    </source>
</evidence>
<gene>
    <name evidence="1" type="ORF">HZS54_10075</name>
</gene>
<dbReference type="AlphaFoldDB" id="A0A7D5TU16"/>
<organism evidence="1 2">
    <name type="scientific">Halosimplex pelagicum</name>
    <dbReference type="NCBI Taxonomy" id="869886"/>
    <lineage>
        <taxon>Archaea</taxon>
        <taxon>Methanobacteriati</taxon>
        <taxon>Methanobacteriota</taxon>
        <taxon>Stenosarchaea group</taxon>
        <taxon>Halobacteria</taxon>
        <taxon>Halobacteriales</taxon>
        <taxon>Haloarculaceae</taxon>
        <taxon>Halosimplex</taxon>
    </lineage>
</organism>
<dbReference type="SUPFAM" id="SSF69322">
    <property type="entry name" value="Tricorn protease domain 2"/>
    <property type="match status" value="1"/>
</dbReference>
<keyword evidence="2" id="KW-1185">Reference proteome</keyword>
<dbReference type="EMBL" id="CP058909">
    <property type="protein sequence ID" value="QLH81954.1"/>
    <property type="molecule type" value="Genomic_DNA"/>
</dbReference>
<reference evidence="1 2" key="1">
    <citation type="submission" date="2020-07" db="EMBL/GenBank/DDBJ databases">
        <title>Halosimplex litoreum sp. nov. and Halosimplex rubrum sp. nov., isolated from different salt environments.</title>
        <authorList>
            <person name="Cui H."/>
        </authorList>
    </citation>
    <scope>NUCLEOTIDE SEQUENCE [LARGE SCALE GENOMIC DNA]</scope>
    <source>
        <strain evidence="1 2">R2</strain>
    </source>
</reference>
<dbReference type="RefSeq" id="WP_179922423.1">
    <property type="nucleotide sequence ID" value="NZ_CP058909.1"/>
</dbReference>
<protein>
    <recommendedName>
        <fullName evidence="3">WD40 repeat domain-containing protein</fullName>
    </recommendedName>
</protein>
<accession>A0A7D5TU16</accession>
<dbReference type="Proteomes" id="UP000509346">
    <property type="component" value="Chromosome"/>
</dbReference>